<evidence type="ECO:0000313" key="3">
    <source>
        <dbReference type="EMBL" id="MBB3970670.1"/>
    </source>
</evidence>
<evidence type="ECO:0000259" key="2">
    <source>
        <dbReference type="Pfam" id="PF13778"/>
    </source>
</evidence>
<comment type="caution">
    <text evidence="4">The sequence shown here is derived from an EMBL/GenBank/DDBJ whole genome shotgun (WGS) entry which is preliminary data.</text>
</comment>
<evidence type="ECO:0000313" key="6">
    <source>
        <dbReference type="Proteomes" id="UP000583101"/>
    </source>
</evidence>
<dbReference type="AlphaFoldDB" id="A0A4Y8AA32"/>
<dbReference type="EMBL" id="JACIEG010000006">
    <property type="protein sequence ID" value="MBB3970670.1"/>
    <property type="molecule type" value="Genomic_DNA"/>
</dbReference>
<evidence type="ECO:0000313" key="5">
    <source>
        <dbReference type="Proteomes" id="UP000297248"/>
    </source>
</evidence>
<reference evidence="3 6" key="3">
    <citation type="submission" date="2020-08" db="EMBL/GenBank/DDBJ databases">
        <title>Genomic Encyclopedia of Type Strains, Phase IV (KMG-IV): sequencing the most valuable type-strain genomes for metagenomic binning, comparative biology and taxonomic classification.</title>
        <authorList>
            <person name="Goeker M."/>
        </authorList>
    </citation>
    <scope>NUCLEOTIDE SEQUENCE [LARGE SCALE GENOMIC DNA]</scope>
    <source>
        <strain evidence="3 6">DSM 100995</strain>
    </source>
</reference>
<dbReference type="Pfam" id="PF13778">
    <property type="entry name" value="DUF4174"/>
    <property type="match status" value="1"/>
</dbReference>
<keyword evidence="6" id="KW-1185">Reference proteome</keyword>
<dbReference type="OrthoDB" id="7362103at2"/>
<sequence>MIRIMLLSIFTLIQTSNKRVVSVYTIDANNASYQQQIKLLNEDKAGLTERDVIIKTYIYSDQTADKFKESRIKGYFTITLTGKDGGEKYRSTQPVTLQKLYSTIDAMPMRKDEVKQ</sequence>
<feature type="domain" description="DUF4174" evidence="2">
    <location>
        <begin position="17"/>
        <end position="113"/>
    </location>
</feature>
<proteinExistence type="predicted"/>
<dbReference type="Proteomes" id="UP000297248">
    <property type="component" value="Unassembled WGS sequence"/>
</dbReference>
<dbReference type="EMBL" id="SNQG01000006">
    <property type="protein sequence ID" value="TEW64673.1"/>
    <property type="molecule type" value="Genomic_DNA"/>
</dbReference>
<name>A0A4Y8AA32_9SPHI</name>
<dbReference type="RefSeq" id="WP_134337646.1">
    <property type="nucleotide sequence ID" value="NZ_BMCZ01000006.1"/>
</dbReference>
<organism evidence="4 5">
    <name type="scientific">Mucilaginibacter phyllosphaerae</name>
    <dbReference type="NCBI Taxonomy" id="1812349"/>
    <lineage>
        <taxon>Bacteria</taxon>
        <taxon>Pseudomonadati</taxon>
        <taxon>Bacteroidota</taxon>
        <taxon>Sphingobacteriia</taxon>
        <taxon>Sphingobacteriales</taxon>
        <taxon>Sphingobacteriaceae</taxon>
        <taxon>Mucilaginibacter</taxon>
    </lineage>
</organism>
<keyword evidence="1" id="KW-0732">Signal</keyword>
<evidence type="ECO:0000313" key="4">
    <source>
        <dbReference type="EMBL" id="TEW64673.1"/>
    </source>
</evidence>
<protein>
    <submittedName>
        <fullName evidence="4">DUF4174 domain-containing protein</fullName>
    </submittedName>
</protein>
<gene>
    <name evidence="4" type="ORF">E2R65_16805</name>
    <name evidence="3" type="ORF">GGR35_003293</name>
</gene>
<evidence type="ECO:0000256" key="1">
    <source>
        <dbReference type="ARBA" id="ARBA00022729"/>
    </source>
</evidence>
<dbReference type="InterPro" id="IPR025232">
    <property type="entry name" value="DUF4174"/>
</dbReference>
<accession>A0A4Y8AA32</accession>
<reference evidence="4 5" key="1">
    <citation type="journal article" date="2016" name="Int. J. Syst. Evol. Microbiol.">
        <title>Proposal of Mucilaginibacter phyllosphaerae sp. nov. isolated from the phyllosphere of Galium album.</title>
        <authorList>
            <person name="Aydogan E.L."/>
            <person name="Busse H.J."/>
            <person name="Moser G."/>
            <person name="Muller C."/>
            <person name="Kampfer P."/>
            <person name="Glaeser S.P."/>
        </authorList>
    </citation>
    <scope>NUCLEOTIDE SEQUENCE [LARGE SCALE GENOMIC DNA]</scope>
    <source>
        <strain evidence="4 5">PP-F2FG21</strain>
    </source>
</reference>
<dbReference type="Proteomes" id="UP000583101">
    <property type="component" value="Unassembled WGS sequence"/>
</dbReference>
<reference evidence="4" key="2">
    <citation type="submission" date="2019-03" db="EMBL/GenBank/DDBJ databases">
        <authorList>
            <person name="Yan Y.-Q."/>
            <person name="Du Z.-J."/>
        </authorList>
    </citation>
    <scope>NUCLEOTIDE SEQUENCE</scope>
    <source>
        <strain evidence="4">PP-F2FG21</strain>
    </source>
</reference>